<organism evidence="1 2">
    <name type="scientific">Peptoniphilus olsenii</name>
    <dbReference type="NCBI Taxonomy" id="411570"/>
    <lineage>
        <taxon>Bacteria</taxon>
        <taxon>Bacillati</taxon>
        <taxon>Bacillota</taxon>
        <taxon>Tissierellia</taxon>
        <taxon>Tissierellales</taxon>
        <taxon>Peptoniphilaceae</taxon>
        <taxon>Peptoniphilus</taxon>
    </lineage>
</organism>
<dbReference type="RefSeq" id="WP_354369392.1">
    <property type="nucleotide sequence ID" value="NZ_JBEPMA010000018.1"/>
</dbReference>
<comment type="caution">
    <text evidence="1">The sequence shown here is derived from an EMBL/GenBank/DDBJ whole genome shotgun (WGS) entry which is preliminary data.</text>
</comment>
<dbReference type="Proteomes" id="UP001549162">
    <property type="component" value="Unassembled WGS sequence"/>
</dbReference>
<sequence length="225" mass="25340">MKEKCKILVLFLLVFTMIIGSTVFAYSDIIEYNKNDSEDLIFLRGDNPDQIIIIENGEKYILENKTNGKNFEVTLIDENENIIFKHSGNFNDIGFAFYKSNGSGTKDDPYRFCTPGSKSTQKSKLSYGEILRMGGAVITAASISASIITLVQQGIGAKIDSYAIKSLVGHVLQVVKEHNTLWLNNHGVILKFDQVCSLEHYIDNAWGDDEWYYGLVSLYRGFSTY</sequence>
<dbReference type="EMBL" id="JBEPMA010000018">
    <property type="protein sequence ID" value="MET3618252.1"/>
    <property type="molecule type" value="Genomic_DNA"/>
</dbReference>
<keyword evidence="2" id="KW-1185">Reference proteome</keyword>
<evidence type="ECO:0000313" key="1">
    <source>
        <dbReference type="EMBL" id="MET3618252.1"/>
    </source>
</evidence>
<proteinExistence type="predicted"/>
<protein>
    <submittedName>
        <fullName evidence="1">Uncharacterized protein</fullName>
    </submittedName>
</protein>
<evidence type="ECO:0000313" key="2">
    <source>
        <dbReference type="Proteomes" id="UP001549162"/>
    </source>
</evidence>
<gene>
    <name evidence="1" type="ORF">ABID14_001890</name>
</gene>
<reference evidence="1 2" key="1">
    <citation type="submission" date="2024-06" db="EMBL/GenBank/DDBJ databases">
        <title>Genomic Encyclopedia of Type Strains, Phase IV (KMG-IV): sequencing the most valuable type-strain genomes for metagenomic binning, comparative biology and taxonomic classification.</title>
        <authorList>
            <person name="Goeker M."/>
        </authorList>
    </citation>
    <scope>NUCLEOTIDE SEQUENCE [LARGE SCALE GENOMIC DNA]</scope>
    <source>
        <strain evidence="1 2">DSM 21460</strain>
    </source>
</reference>
<accession>A0ABV2JBT8</accession>
<name>A0ABV2JBT8_9FIRM</name>